<evidence type="ECO:0000313" key="8">
    <source>
        <dbReference type="EMBL" id="NYI80367.1"/>
    </source>
</evidence>
<feature type="signal peptide" evidence="7">
    <location>
        <begin position="1"/>
        <end position="27"/>
    </location>
</feature>
<dbReference type="Gene3D" id="2.60.40.1120">
    <property type="entry name" value="Carboxypeptidase-like, regulatory domain"/>
    <property type="match status" value="5"/>
</dbReference>
<dbReference type="Gene3D" id="2.60.40.2700">
    <property type="match status" value="3"/>
</dbReference>
<dbReference type="Proteomes" id="UP000564496">
    <property type="component" value="Unassembled WGS sequence"/>
</dbReference>
<comment type="catalytic activity">
    <reaction evidence="1">
        <text>Endohydrolysis of (1-&gt;4)-alpha-D-glucosidic linkages in polysaccharides containing three or more (1-&gt;4)-alpha-linked D-glucose units.</text>
        <dbReference type="EC" id="3.2.1.1"/>
    </reaction>
</comment>
<dbReference type="GO" id="GO:0030246">
    <property type="term" value="F:carbohydrate binding"/>
    <property type="evidence" value="ECO:0007669"/>
    <property type="project" value="InterPro"/>
</dbReference>
<dbReference type="InterPro" id="IPR013784">
    <property type="entry name" value="Carb-bd-like_fold"/>
</dbReference>
<dbReference type="InterPro" id="IPR013783">
    <property type="entry name" value="Ig-like_fold"/>
</dbReference>
<evidence type="ECO:0000256" key="1">
    <source>
        <dbReference type="ARBA" id="ARBA00000548"/>
    </source>
</evidence>
<dbReference type="RefSeq" id="WP_179660566.1">
    <property type="nucleotide sequence ID" value="NZ_JACBZR010000001.1"/>
</dbReference>
<feature type="chain" id="PRO_5038820309" description="alpha-amylase" evidence="7">
    <location>
        <begin position="28"/>
        <end position="1241"/>
    </location>
</feature>
<evidence type="ECO:0000256" key="6">
    <source>
        <dbReference type="ARBA" id="ARBA00030238"/>
    </source>
</evidence>
<dbReference type="Gene3D" id="2.60.40.10">
    <property type="entry name" value="Immunoglobulins"/>
    <property type="match status" value="2"/>
</dbReference>
<comment type="similarity">
    <text evidence="2">Belongs to the serine-aspartate repeat-containing protein (SDr) family.</text>
</comment>
<dbReference type="EMBL" id="JACBZR010000001">
    <property type="protein sequence ID" value="NYI80367.1"/>
    <property type="molecule type" value="Genomic_DNA"/>
</dbReference>
<accession>A0A7Z0DS07</accession>
<dbReference type="GO" id="GO:0005975">
    <property type="term" value="P:carbohydrate metabolic process"/>
    <property type="evidence" value="ECO:0007669"/>
    <property type="project" value="UniProtKB-ARBA"/>
</dbReference>
<keyword evidence="5 7" id="KW-0732">Signal</keyword>
<evidence type="ECO:0000256" key="2">
    <source>
        <dbReference type="ARBA" id="ARBA00007257"/>
    </source>
</evidence>
<name>A0A7Z0DS07_9ACTN</name>
<keyword evidence="8" id="KW-0378">Hydrolase</keyword>
<evidence type="ECO:0000256" key="7">
    <source>
        <dbReference type="SAM" id="SignalP"/>
    </source>
</evidence>
<protein>
    <recommendedName>
        <fullName evidence="3">alpha-amylase</fullName>
        <ecNumber evidence="3">3.2.1.1</ecNumber>
    </recommendedName>
    <alternativeName>
        <fullName evidence="6">1,4-alpha-D-glucan glucanohydrolase</fullName>
    </alternativeName>
</protein>
<comment type="caution">
    <text evidence="8">The sequence shown here is derived from an EMBL/GenBank/DDBJ whole genome shotgun (WGS) entry which is preliminary data.</text>
</comment>
<dbReference type="EC" id="3.2.1.1" evidence="3"/>
<organism evidence="8 9">
    <name type="scientific">Nocardioides panzhihuensis</name>
    <dbReference type="NCBI Taxonomy" id="860243"/>
    <lineage>
        <taxon>Bacteria</taxon>
        <taxon>Bacillati</taxon>
        <taxon>Actinomycetota</taxon>
        <taxon>Actinomycetes</taxon>
        <taxon>Propionibacteriales</taxon>
        <taxon>Nocardioidaceae</taxon>
        <taxon>Nocardioides</taxon>
    </lineage>
</organism>
<dbReference type="InterPro" id="IPR008969">
    <property type="entry name" value="CarboxyPept-like_regulatory"/>
</dbReference>
<evidence type="ECO:0000256" key="3">
    <source>
        <dbReference type="ARBA" id="ARBA00012595"/>
    </source>
</evidence>
<keyword evidence="9" id="KW-1185">Reference proteome</keyword>
<evidence type="ECO:0000256" key="4">
    <source>
        <dbReference type="ARBA" id="ARBA00022525"/>
    </source>
</evidence>
<sequence length="1241" mass="130809">MKRDKTLKTLRALAGALAVLLAAGMMAVIGGAAPAAALDGPGITGHVVDADTGAPIAGAEVTVYCYYEEDWGEGPYGYWSLCYTNANESEWLTTTTAADGTYELPTSADTYRLGVRPVGSDYPEAFYGSNAGTVGDGADIAVTDGPVTADLQLVRNSIISGTVTGAGAGPLAGIRLEALAYDEPYGWDNPVGFAKTATDGTYQMHVPAGTYRVLFNSGDRSGEGTPPVDSDDRWERAYHGGATVEEATDVVVTRGSTVPGIDRELAEAPNGIISGHVASTTGEAIAGLVVTSYKFYEEDWGDGQVHGFWESYRQVSTDADGNYRLYLPAGDYRVGFRQDSRNDQDPILWQAEFYNDATTVKAAETLTVALDETRSGVGAVIAANGQIAGQVTDDSGRPVSGTYVTARQLVDEGSGTVWDGVASARTGEDGSYRLHVPNGSYRIEFKDHETGLVTEYYDNATSIEQATDVVVAGSAVVSGIDAALSQGGSIEGTVTVAGSPTGDINVFLYANEGGDWTFTSDLSVDESGHYAFDGLRDGAYRLRFAPGESAAIGEYYDNASSLSEATDLVVSGANTLTADADLTAGTSIAGTVTDESGEPLRGIDVSLYQAQDDGSGSVWWDSVGWDTTTTTGSYSFDGLAAGATYRIGFVDNEGNFAREYYRDAATVERATDVIAGESGPIDVALASDAGAEVITGAVTDDAGNPVAGVTVEAYRTDTWDEAGSVTTGADGTYRLDGLRAGPHQVSFSLNDDYLYTDEEPYRLVDVVAGTAAVEDLQVHVGGRVTGTLRDADGQPIRDAYVTAYTADGFEWSGQGYVEVDGNYTVRGLPSGTYRLEFTSNAGHRPEWFSDKSSFDEADVVTVNLRETTTANAELALGARATGVVTHHDGTPHAWEYVMIERDGGSGWEYTGEAWTDESGRYATGALDPGTYRIRADAYDGIHVTTFSKEFTVTDAEQVVRDIQMQRPVVTNTAAPTIEGTGIVGEKLAATSGEWDTDGVTHTYEWLRDGQAIDGAVAETYVLADADAGHRVGVRVTATKEGYVAGNADSQTISVSHGPLVSSQPPVVTGVPKVGETLGVDPGTWSTDGVTYGYQWLRDGEAIAGATGASYLLNPNDHGHTFSVKVSATKETWEPGTAVSKPTVSVELGDLVLEPKVAGDVRIGSTLTASTDAPAGATVTYSWQVRSPAAEPSADTFKEVGTDASFEVRDRHKNYALRLVVTVVADGYKTATVPVDVSDRLR</sequence>
<evidence type="ECO:0000313" key="9">
    <source>
        <dbReference type="Proteomes" id="UP000564496"/>
    </source>
</evidence>
<dbReference type="SUPFAM" id="SSF49452">
    <property type="entry name" value="Starch-binding domain-like"/>
    <property type="match status" value="2"/>
</dbReference>
<dbReference type="PANTHER" id="PTHR36108">
    <property type="entry name" value="COLOSSIN-B-RELATED"/>
    <property type="match status" value="1"/>
</dbReference>
<proteinExistence type="inferred from homology"/>
<reference evidence="8 9" key="1">
    <citation type="submission" date="2020-07" db="EMBL/GenBank/DDBJ databases">
        <title>Sequencing the genomes of 1000 actinobacteria strains.</title>
        <authorList>
            <person name="Klenk H.-P."/>
        </authorList>
    </citation>
    <scope>NUCLEOTIDE SEQUENCE [LARGE SCALE GENOMIC DNA]</scope>
    <source>
        <strain evidence="8 9">DSM 26487</strain>
    </source>
</reference>
<dbReference type="Pfam" id="PF13620">
    <property type="entry name" value="CarboxypepD_reg"/>
    <property type="match status" value="3"/>
</dbReference>
<dbReference type="GO" id="GO:0004556">
    <property type="term" value="F:alpha-amylase activity"/>
    <property type="evidence" value="ECO:0007669"/>
    <property type="project" value="UniProtKB-EC"/>
</dbReference>
<dbReference type="SUPFAM" id="SSF49464">
    <property type="entry name" value="Carboxypeptidase regulatory domain-like"/>
    <property type="match status" value="5"/>
</dbReference>
<dbReference type="AlphaFoldDB" id="A0A7Z0DS07"/>
<keyword evidence="4" id="KW-0964">Secreted</keyword>
<dbReference type="PANTHER" id="PTHR36108:SF13">
    <property type="entry name" value="COLOSSIN-B-RELATED"/>
    <property type="match status" value="1"/>
</dbReference>
<evidence type="ECO:0000256" key="5">
    <source>
        <dbReference type="ARBA" id="ARBA00022729"/>
    </source>
</evidence>
<gene>
    <name evidence="8" type="ORF">BJ988_005015</name>
</gene>